<feature type="compositionally biased region" description="Polar residues" evidence="1">
    <location>
        <begin position="376"/>
        <end position="404"/>
    </location>
</feature>
<organism evidence="3 4">
    <name type="scientific">Nocardioides jiangxiensis</name>
    <dbReference type="NCBI Taxonomy" id="3064524"/>
    <lineage>
        <taxon>Bacteria</taxon>
        <taxon>Bacillati</taxon>
        <taxon>Actinomycetota</taxon>
        <taxon>Actinomycetes</taxon>
        <taxon>Propionibacteriales</taxon>
        <taxon>Nocardioidaceae</taxon>
        <taxon>Nocardioides</taxon>
    </lineage>
</organism>
<evidence type="ECO:0000313" key="3">
    <source>
        <dbReference type="EMBL" id="MDO7867405.1"/>
    </source>
</evidence>
<evidence type="ECO:0000256" key="2">
    <source>
        <dbReference type="SAM" id="Phobius"/>
    </source>
</evidence>
<keyword evidence="4" id="KW-1185">Reference proteome</keyword>
<keyword evidence="2" id="KW-0472">Membrane</keyword>
<dbReference type="RefSeq" id="WP_305026808.1">
    <property type="nucleotide sequence ID" value="NZ_JAUQTA010000001.1"/>
</dbReference>
<keyword evidence="2" id="KW-0812">Transmembrane</keyword>
<sequence>MNTRTWRGAAKDDTGAALIFALIIITTIALVGGVILSQGGTNFRATVALRGVAGTSYASDAAAKVAINNLRLGATAPGWTTPSFPGQWTNWVYTNNADGTGCFGADGTAPKNTLELANIEPRAGRQTADTSARVECTAVPGTGIFGAGGGVGIDNSDPTDAFGRALTTIGTSGALQGMTLKPLGTGNGAPMPMRGGVASKSYITVTNGALVTDGYVVAEGACTGQIVSNPAKQCNAAGTVPVPATPASPLGSVPTYRDPADYAGSCTFAAGYYNNAAALTAAVNGCSEARFSSGAYYFDFVDSEHGGQNEWMINTRVIGGEYLGGGIPGSCKSPIQYDPVAGVQFVFGRDSRITLGDRAHVELCGPSNGGEPPMTIYQQPTGSTPASDSLSNRSAGTVTEKSGSANGFKWTTSVRVPVGATPQQAISAPDASSLTYTIAGNNDDVGLDLNDFGLGSIPAGSDISSAQLRVKYAKTSARSLTATVVGQTPANVAVTAPDGAGWGTVDLASQLRTLLQDGAFTAASPTIQLRLLDATKLDTLTIDAVQLSVTWTPPALRAATDVTVVGLASGSNFAGEFVVQGATWAPHGYIALDPGSDNNALVSFRWGIVALGVDFKSQPPQLYGYPLVSIPRPGRGLGPKVTVVDLVVYVCVEQGSCASGGTKALTSRVMITDPPYGASNAPVPGQRQIKVLSWAEQK</sequence>
<proteinExistence type="predicted"/>
<keyword evidence="2" id="KW-1133">Transmembrane helix</keyword>
<evidence type="ECO:0000256" key="1">
    <source>
        <dbReference type="SAM" id="MobiDB-lite"/>
    </source>
</evidence>
<dbReference type="Proteomes" id="UP001233314">
    <property type="component" value="Unassembled WGS sequence"/>
</dbReference>
<name>A0ABT9AZ67_9ACTN</name>
<protein>
    <submittedName>
        <fullName evidence="3">Uncharacterized protein</fullName>
    </submittedName>
</protein>
<dbReference type="EMBL" id="JAUQTA010000001">
    <property type="protein sequence ID" value="MDO7867405.1"/>
    <property type="molecule type" value="Genomic_DNA"/>
</dbReference>
<reference evidence="3 4" key="1">
    <citation type="submission" date="2023-07" db="EMBL/GenBank/DDBJ databases">
        <title>Nocardioides sp. nov WY-20 isolated from soil.</title>
        <authorList>
            <person name="Liu B."/>
            <person name="Wan Y."/>
        </authorList>
    </citation>
    <scope>NUCLEOTIDE SEQUENCE [LARGE SCALE GENOMIC DNA]</scope>
    <source>
        <strain evidence="3 4">WY-20</strain>
    </source>
</reference>
<gene>
    <name evidence="3" type="ORF">Q5722_03390</name>
</gene>
<comment type="caution">
    <text evidence="3">The sequence shown here is derived from an EMBL/GenBank/DDBJ whole genome shotgun (WGS) entry which is preliminary data.</text>
</comment>
<feature type="transmembrane region" description="Helical" evidence="2">
    <location>
        <begin position="16"/>
        <end position="36"/>
    </location>
</feature>
<feature type="region of interest" description="Disordered" evidence="1">
    <location>
        <begin position="365"/>
        <end position="404"/>
    </location>
</feature>
<evidence type="ECO:0000313" key="4">
    <source>
        <dbReference type="Proteomes" id="UP001233314"/>
    </source>
</evidence>
<accession>A0ABT9AZ67</accession>